<keyword evidence="2" id="KW-1185">Reference proteome</keyword>
<name>A0ABT0VNU1_STRGI</name>
<dbReference type="SUPFAM" id="SSF81606">
    <property type="entry name" value="PP2C-like"/>
    <property type="match status" value="1"/>
</dbReference>
<comment type="caution">
    <text evidence="1">The sequence shown here is derived from an EMBL/GenBank/DDBJ whole genome shotgun (WGS) entry which is preliminary data.</text>
</comment>
<proteinExistence type="predicted"/>
<evidence type="ECO:0000313" key="1">
    <source>
        <dbReference type="EMBL" id="MCM2513031.1"/>
    </source>
</evidence>
<sequence length="267" mass="28109">MIGDRSLLQAPKSGLDAARMEDAAHAVLPVACGRGEARLIVADGSSGSAGSGWWAGRLARDLCAAPGRAFRNARAFDEVAAGAALRWPGHQRALLAGLPGSGVVDWVARDRVDRGPSTTVLGVRLLPHLGYDGAPDRPGDGAWQAVSVGDSCMFQVRDGHVVESVAVRTRAPRVVRAGGTGAVPAPELREGRWSPGDVFYLMTDALARWWFRHADGEGRPWTVLDALCASPDSASPGGFAAWVRDQRDGGLLEDDDVTLLRVGCGPC</sequence>
<dbReference type="InterPro" id="IPR036457">
    <property type="entry name" value="PPM-type-like_dom_sf"/>
</dbReference>
<evidence type="ECO:0008006" key="3">
    <source>
        <dbReference type="Google" id="ProtNLM"/>
    </source>
</evidence>
<organism evidence="1 2">
    <name type="scientific">Streptomyces griseoincarnatus</name>
    <dbReference type="NCBI Taxonomy" id="29305"/>
    <lineage>
        <taxon>Bacteria</taxon>
        <taxon>Bacillati</taxon>
        <taxon>Actinomycetota</taxon>
        <taxon>Actinomycetes</taxon>
        <taxon>Kitasatosporales</taxon>
        <taxon>Streptomycetaceae</taxon>
        <taxon>Streptomyces</taxon>
        <taxon>Streptomyces griseoincarnatus group</taxon>
    </lineage>
</organism>
<dbReference type="Proteomes" id="UP001523263">
    <property type="component" value="Unassembled WGS sequence"/>
</dbReference>
<dbReference type="RefSeq" id="WP_048460302.1">
    <property type="nucleotide sequence ID" value="NZ_JAMQBH010000002.1"/>
</dbReference>
<gene>
    <name evidence="1" type="ORF">NC658_07115</name>
</gene>
<protein>
    <recommendedName>
        <fullName evidence="3">Protein phosphatase 2C domain-containing protein</fullName>
    </recommendedName>
</protein>
<dbReference type="EMBL" id="JAMQBH010000002">
    <property type="protein sequence ID" value="MCM2513031.1"/>
    <property type="molecule type" value="Genomic_DNA"/>
</dbReference>
<evidence type="ECO:0000313" key="2">
    <source>
        <dbReference type="Proteomes" id="UP001523263"/>
    </source>
</evidence>
<reference evidence="1 2" key="1">
    <citation type="submission" date="2022-06" db="EMBL/GenBank/DDBJ databases">
        <title>Whole genome sequence of Streptomyces griseoincarnatus RB7AG.</title>
        <authorList>
            <person name="Ray L."/>
            <person name="Behera S."/>
            <person name="Panda A.N."/>
        </authorList>
    </citation>
    <scope>NUCLEOTIDE SEQUENCE [LARGE SCALE GENOMIC DNA]</scope>
    <source>
        <strain evidence="1 2">RB7AG</strain>
    </source>
</reference>
<dbReference type="Gene3D" id="3.60.40.10">
    <property type="entry name" value="PPM-type phosphatase domain"/>
    <property type="match status" value="1"/>
</dbReference>
<accession>A0ABT0VNU1</accession>